<keyword evidence="1" id="KW-0732">Signal</keyword>
<dbReference type="KEGG" id="paln:B0W48_10595"/>
<dbReference type="Proteomes" id="UP000188243">
    <property type="component" value="Chromosome"/>
</dbReference>
<gene>
    <name evidence="2" type="ORF">B0W48_10595</name>
</gene>
<dbReference type="AlphaFoldDB" id="A0A1Q2GYJ2"/>
<dbReference type="Gene3D" id="1.20.1170.10">
    <property type="match status" value="1"/>
</dbReference>
<feature type="chain" id="PRO_5010250096" evidence="1">
    <location>
        <begin position="19"/>
        <end position="782"/>
    </location>
</feature>
<feature type="signal peptide" evidence="1">
    <location>
        <begin position="1"/>
        <end position="18"/>
    </location>
</feature>
<evidence type="ECO:0000313" key="3">
    <source>
        <dbReference type="Proteomes" id="UP000188243"/>
    </source>
</evidence>
<reference evidence="2 3" key="1">
    <citation type="submission" date="2017-02" db="EMBL/GenBank/DDBJ databases">
        <title>Complete genome sequence of the cold-active Pseudoalteromonas aliena strain EH1 isolated from Arctic seawater.</title>
        <authorList>
            <person name="Kim E."/>
            <person name="Heo E."/>
            <person name="Kim H."/>
            <person name="Kim D."/>
        </authorList>
    </citation>
    <scope>NUCLEOTIDE SEQUENCE [LARGE SCALE GENOMIC DNA]</scope>
    <source>
        <strain evidence="2 3">EH1</strain>
    </source>
</reference>
<dbReference type="EMBL" id="CP019628">
    <property type="protein sequence ID" value="AQQ00202.1"/>
    <property type="molecule type" value="Genomic_DNA"/>
</dbReference>
<dbReference type="PANTHER" id="PTHR34714:SF2">
    <property type="entry name" value="EGF-LIKE DOMAIN-CONTAINING PROTEIN"/>
    <property type="match status" value="1"/>
</dbReference>
<name>A0A1Q2GYJ2_9GAMM</name>
<evidence type="ECO:0000256" key="1">
    <source>
        <dbReference type="SAM" id="SignalP"/>
    </source>
</evidence>
<sequence>MKYSLLSLLIGCTFASQAATWSDLYQLKSSDNLPAVTMKTQQRVDDQNYLVSALHLNLNDVLNNAKDHSTIVIAADTVEINRNMLFDAPNKRIFIVARKIIGNGTLSINLDTQKAQASTLVLVADSVEAKINIVTAHSPSDGELERFSVEPKSFGTLYQVFQGNKFTRPISSDLISLISVHKEYILDVFEKSFDMAVSIYDQNPALSLEMLTWAESILNSAHSVRESTSQSKNFYLQLANFKQFLSYATINENYVPSLSLDFYKLTLKTYIEAMEAYQGSYNNFKQQGRSLESKRQDLTLMQNNLSDVAAAEQRIISRSVEQLNSLVKTLGEQKNSFQAQDNNVFDSALVFETGISDYKQDKISEIGLKVIGTVVNAGKALAGAAGGDVSGLTELIASLPETIKEINELKTKIDDIASLMQRVQTVGGQLDSLSKKTANPFSSSELAFEFNRLNALIPTKEESNRIWDEFLITAKAQMKKAIDEDIDGSSDYLVAIEKLINHGKAIVAVEIDVAQEQSRQIDLRITADAKLKQISRIDEFLQNNLNSLDEVQQMEEQLFRTLNNLKRPIFVALTNYQAAFNYWSLGEAIVTPSLNQTYQEYRRDLALLREQEAASLERFNPRPQDFMLTIDNLNAPQQLVDFAKDGEMSFTLSLDNANFSQFDRVRLDEVNVVIEGNELSENQRYDIEVRSSGHYLDRFKGQPYQFSAESLYRLVSYELLDSQLSRIALITSGAIAGDYAINYFEPTPFTTWSIKLKQPELYDLSKVENIKVSFKGNAIPKQ</sequence>
<protein>
    <submittedName>
        <fullName evidence="2">Uncharacterized protein</fullName>
    </submittedName>
</protein>
<organism evidence="2 3">
    <name type="scientific">Pseudoalteromonas aliena</name>
    <dbReference type="NCBI Taxonomy" id="247523"/>
    <lineage>
        <taxon>Bacteria</taxon>
        <taxon>Pseudomonadati</taxon>
        <taxon>Pseudomonadota</taxon>
        <taxon>Gammaproteobacteria</taxon>
        <taxon>Alteromonadales</taxon>
        <taxon>Pseudoalteromonadaceae</taxon>
        <taxon>Pseudoalteromonas</taxon>
    </lineage>
</organism>
<dbReference type="PANTHER" id="PTHR34714">
    <property type="entry name" value="EGF-LIKE DOMAIN-CONTAINING PROTEIN"/>
    <property type="match status" value="1"/>
</dbReference>
<dbReference type="STRING" id="247523.B0W48_10595"/>
<evidence type="ECO:0000313" key="2">
    <source>
        <dbReference type="EMBL" id="AQQ00202.1"/>
    </source>
</evidence>
<dbReference type="RefSeq" id="WP_077536911.1">
    <property type="nucleotide sequence ID" value="NZ_CP019628.1"/>
</dbReference>
<proteinExistence type="predicted"/>
<accession>A0A1Q2GYJ2</accession>